<sequence>MDPRLDTRSKLYPDITSIKHEDFQQTFPTSNAVPPKSRSIRSKHDILPNSFSDDVRPHPVFVPPEENAFGKISHQVVNIARIETPNKWFGRSSQGSLNSNLQRRGVKVEEIKDENDLPRGSQSASRSGPRKSEPSSNLEDRIRSMCLNEPTPPSTPTKRNKKPRKSEPTSSSTSFGFDPPNSSFLRDAGTPTGNRLNSAKLEQDVLKLFNEPRSHDYQKFDTALGYSNYTLKLHQAYARPWMAGRESDGRNGGIVADEMGLGKTLQMLVRIKEDTLRTIARSETVRPTLIVGPKSILLQWDEEIRRFFLPNEGLTCIIYHGHNRESKYTLTDLERTDIVLTTYGVLTIDHQSTEASKWKKLYGLFGVQPWRRIVLDEAHEIRNASTQKAKAAFAVNAEFKWCLTGTPLQNKIRDLFSLFHLLRVENFSDDGWFKSNIELPITKNTLDSLKAQKLLKIALGHTMLRRLKTDEVNGQPILVLPELRITIWDCDLSPSEREFYDALEARMQDILESLISQLERGDIRFYSAAWVLLLRLRQACIHPALLVQNLERAVEDVGAKDERDVLKEDNRCPLCRNRNESTAHKKACGRYIEMAKYLSKTQPSTKITITLNILREIKARPGKEKTIIFSQFTSMLNLIEPFLQRQGIRFSRLDGTMDMNKRKEKLKAIKTDPNVTVILVSLMAGGTGLNLTECNNVILFDLWWNPAVEEQAFARAHRMGQTRTVNVYKLVTKDTVERRIMELQDKKKKLAMETLDQGEIENMKKLSKDEILRLLACHI</sequence>
<gene>
    <name evidence="7" type="ORF">C8J55DRAFT_114987</name>
</gene>
<dbReference type="Pfam" id="PF00271">
    <property type="entry name" value="Helicase_C"/>
    <property type="match status" value="1"/>
</dbReference>
<dbReference type="GO" id="GO:0006281">
    <property type="term" value="P:DNA repair"/>
    <property type="evidence" value="ECO:0007669"/>
    <property type="project" value="TreeGrafter"/>
</dbReference>
<evidence type="ECO:0000256" key="2">
    <source>
        <dbReference type="ARBA" id="ARBA00022801"/>
    </source>
</evidence>
<dbReference type="AlphaFoldDB" id="A0A9W9E170"/>
<keyword evidence="3" id="KW-0067">ATP-binding</keyword>
<dbReference type="GO" id="GO:0005634">
    <property type="term" value="C:nucleus"/>
    <property type="evidence" value="ECO:0007669"/>
    <property type="project" value="TreeGrafter"/>
</dbReference>
<protein>
    <submittedName>
        <fullName evidence="7">SNF2 family N-terminal domain-containing protein</fullName>
    </submittedName>
</protein>
<dbReference type="PANTHER" id="PTHR45626">
    <property type="entry name" value="TRANSCRIPTION TERMINATION FACTOR 2-RELATED"/>
    <property type="match status" value="1"/>
</dbReference>
<dbReference type="PROSITE" id="PS51192">
    <property type="entry name" value="HELICASE_ATP_BIND_1"/>
    <property type="match status" value="1"/>
</dbReference>
<dbReference type="PROSITE" id="PS51194">
    <property type="entry name" value="HELICASE_CTER"/>
    <property type="match status" value="1"/>
</dbReference>
<dbReference type="PANTHER" id="PTHR45626:SF14">
    <property type="entry name" value="ATP-DEPENDENT DNA HELICASE (EUROFUNG)"/>
    <property type="match status" value="1"/>
</dbReference>
<dbReference type="Pfam" id="PF00176">
    <property type="entry name" value="SNF2-rel_dom"/>
    <property type="match status" value="1"/>
</dbReference>
<dbReference type="SMART" id="SM00490">
    <property type="entry name" value="HELICc"/>
    <property type="match status" value="1"/>
</dbReference>
<dbReference type="Gene3D" id="3.40.50.300">
    <property type="entry name" value="P-loop containing nucleotide triphosphate hydrolases"/>
    <property type="match status" value="1"/>
</dbReference>
<organism evidence="7 8">
    <name type="scientific">Lentinula lateritia</name>
    <dbReference type="NCBI Taxonomy" id="40482"/>
    <lineage>
        <taxon>Eukaryota</taxon>
        <taxon>Fungi</taxon>
        <taxon>Dikarya</taxon>
        <taxon>Basidiomycota</taxon>
        <taxon>Agaricomycotina</taxon>
        <taxon>Agaricomycetes</taxon>
        <taxon>Agaricomycetidae</taxon>
        <taxon>Agaricales</taxon>
        <taxon>Marasmiineae</taxon>
        <taxon>Omphalotaceae</taxon>
        <taxon>Lentinula</taxon>
    </lineage>
</organism>
<evidence type="ECO:0000259" key="6">
    <source>
        <dbReference type="PROSITE" id="PS51194"/>
    </source>
</evidence>
<evidence type="ECO:0000256" key="4">
    <source>
        <dbReference type="SAM" id="MobiDB-lite"/>
    </source>
</evidence>
<dbReference type="Proteomes" id="UP001150238">
    <property type="component" value="Unassembled WGS sequence"/>
</dbReference>
<evidence type="ECO:0000256" key="1">
    <source>
        <dbReference type="ARBA" id="ARBA00022741"/>
    </source>
</evidence>
<dbReference type="Gene3D" id="3.40.50.10810">
    <property type="entry name" value="Tandem AAA-ATPase domain"/>
    <property type="match status" value="1"/>
</dbReference>
<dbReference type="SUPFAM" id="SSF52540">
    <property type="entry name" value="P-loop containing nucleoside triphosphate hydrolases"/>
    <property type="match status" value="2"/>
</dbReference>
<proteinExistence type="predicted"/>
<feature type="domain" description="Helicase ATP-binding" evidence="5">
    <location>
        <begin position="244"/>
        <end position="425"/>
    </location>
</feature>
<evidence type="ECO:0000313" key="8">
    <source>
        <dbReference type="Proteomes" id="UP001150238"/>
    </source>
</evidence>
<feature type="region of interest" description="Disordered" evidence="4">
    <location>
        <begin position="26"/>
        <end position="52"/>
    </location>
</feature>
<reference evidence="7" key="2">
    <citation type="journal article" date="2023" name="Proc. Natl. Acad. Sci. U.S.A.">
        <title>A global phylogenomic analysis of the shiitake genus Lentinula.</title>
        <authorList>
            <person name="Sierra-Patev S."/>
            <person name="Min B."/>
            <person name="Naranjo-Ortiz M."/>
            <person name="Looney B."/>
            <person name="Konkel Z."/>
            <person name="Slot J.C."/>
            <person name="Sakamoto Y."/>
            <person name="Steenwyk J.L."/>
            <person name="Rokas A."/>
            <person name="Carro J."/>
            <person name="Camarero S."/>
            <person name="Ferreira P."/>
            <person name="Molpeceres G."/>
            <person name="Ruiz-Duenas F.J."/>
            <person name="Serrano A."/>
            <person name="Henrissat B."/>
            <person name="Drula E."/>
            <person name="Hughes K.W."/>
            <person name="Mata J.L."/>
            <person name="Ishikawa N.K."/>
            <person name="Vargas-Isla R."/>
            <person name="Ushijima S."/>
            <person name="Smith C.A."/>
            <person name="Donoghue J."/>
            <person name="Ahrendt S."/>
            <person name="Andreopoulos W."/>
            <person name="He G."/>
            <person name="LaButti K."/>
            <person name="Lipzen A."/>
            <person name="Ng V."/>
            <person name="Riley R."/>
            <person name="Sandor L."/>
            <person name="Barry K."/>
            <person name="Martinez A.T."/>
            <person name="Xiao Y."/>
            <person name="Gibbons J.G."/>
            <person name="Terashima K."/>
            <person name="Grigoriev I.V."/>
            <person name="Hibbett D."/>
        </authorList>
    </citation>
    <scope>NUCLEOTIDE SEQUENCE</scope>
    <source>
        <strain evidence="7">Sp2 HRB7682 ss15</strain>
    </source>
</reference>
<feature type="region of interest" description="Disordered" evidence="4">
    <location>
        <begin position="88"/>
        <end position="198"/>
    </location>
</feature>
<dbReference type="CDD" id="cd18793">
    <property type="entry name" value="SF2_C_SNF"/>
    <property type="match status" value="1"/>
</dbReference>
<dbReference type="SMART" id="SM00487">
    <property type="entry name" value="DEXDc"/>
    <property type="match status" value="1"/>
</dbReference>
<dbReference type="CDD" id="cd18008">
    <property type="entry name" value="DEXDc_SHPRH-like"/>
    <property type="match status" value="1"/>
</dbReference>
<feature type="compositionally biased region" description="Polar residues" evidence="4">
    <location>
        <begin position="91"/>
        <end position="102"/>
    </location>
</feature>
<dbReference type="InterPro" id="IPR014001">
    <property type="entry name" value="Helicase_ATP-bd"/>
</dbReference>
<comment type="caution">
    <text evidence="7">The sequence shown here is derived from an EMBL/GenBank/DDBJ whole genome shotgun (WGS) entry which is preliminary data.</text>
</comment>
<feature type="compositionally biased region" description="Polar residues" evidence="4">
    <location>
        <begin position="168"/>
        <end position="184"/>
    </location>
</feature>
<evidence type="ECO:0000256" key="3">
    <source>
        <dbReference type="ARBA" id="ARBA00022840"/>
    </source>
</evidence>
<dbReference type="InterPro" id="IPR000330">
    <property type="entry name" value="SNF2_N"/>
</dbReference>
<keyword evidence="2" id="KW-0378">Hydrolase</keyword>
<evidence type="ECO:0000259" key="5">
    <source>
        <dbReference type="PROSITE" id="PS51192"/>
    </source>
</evidence>
<dbReference type="EMBL" id="JANVFS010000002">
    <property type="protein sequence ID" value="KAJ4495190.1"/>
    <property type="molecule type" value="Genomic_DNA"/>
</dbReference>
<feature type="domain" description="Helicase C-terminal" evidence="6">
    <location>
        <begin position="612"/>
        <end position="771"/>
    </location>
</feature>
<feature type="compositionally biased region" description="Basic and acidic residues" evidence="4">
    <location>
        <begin position="130"/>
        <end position="143"/>
    </location>
</feature>
<dbReference type="InterPro" id="IPR050628">
    <property type="entry name" value="SNF2_RAD54_helicase_TF"/>
</dbReference>
<reference evidence="7" key="1">
    <citation type="submission" date="2022-08" db="EMBL/GenBank/DDBJ databases">
        <authorList>
            <consortium name="DOE Joint Genome Institute"/>
            <person name="Min B."/>
            <person name="Riley R."/>
            <person name="Sierra-Patev S."/>
            <person name="Naranjo-Ortiz M."/>
            <person name="Looney B."/>
            <person name="Konkel Z."/>
            <person name="Slot J.C."/>
            <person name="Sakamoto Y."/>
            <person name="Steenwyk J.L."/>
            <person name="Rokas A."/>
            <person name="Carro J."/>
            <person name="Camarero S."/>
            <person name="Ferreira P."/>
            <person name="Molpeceres G."/>
            <person name="Ruiz-Duenas F.J."/>
            <person name="Serrano A."/>
            <person name="Henrissat B."/>
            <person name="Drula E."/>
            <person name="Hughes K.W."/>
            <person name="Mata J.L."/>
            <person name="Ishikawa N.K."/>
            <person name="Vargas-Isla R."/>
            <person name="Ushijima S."/>
            <person name="Smith C.A."/>
            <person name="Ahrendt S."/>
            <person name="Andreopoulos W."/>
            <person name="He G."/>
            <person name="Labutti K."/>
            <person name="Lipzen A."/>
            <person name="Ng V."/>
            <person name="Sandor L."/>
            <person name="Barry K."/>
            <person name="Martinez A.T."/>
            <person name="Xiao Y."/>
            <person name="Gibbons J.G."/>
            <person name="Terashima K."/>
            <person name="Hibbett D.S."/>
            <person name="Grigoriev I.V."/>
        </authorList>
    </citation>
    <scope>NUCLEOTIDE SEQUENCE</scope>
    <source>
        <strain evidence="7">Sp2 HRB7682 ss15</strain>
    </source>
</reference>
<dbReference type="InterPro" id="IPR027417">
    <property type="entry name" value="P-loop_NTPase"/>
</dbReference>
<dbReference type="GO" id="GO:0005524">
    <property type="term" value="F:ATP binding"/>
    <property type="evidence" value="ECO:0007669"/>
    <property type="project" value="UniProtKB-KW"/>
</dbReference>
<keyword evidence="1" id="KW-0547">Nucleotide-binding</keyword>
<name>A0A9W9E170_9AGAR</name>
<dbReference type="GO" id="GO:0016787">
    <property type="term" value="F:hydrolase activity"/>
    <property type="evidence" value="ECO:0007669"/>
    <property type="project" value="UniProtKB-KW"/>
</dbReference>
<accession>A0A9W9E170</accession>
<dbReference type="InterPro" id="IPR001650">
    <property type="entry name" value="Helicase_C-like"/>
</dbReference>
<dbReference type="InterPro" id="IPR038718">
    <property type="entry name" value="SNF2-like_sf"/>
</dbReference>
<dbReference type="GO" id="GO:0008094">
    <property type="term" value="F:ATP-dependent activity, acting on DNA"/>
    <property type="evidence" value="ECO:0007669"/>
    <property type="project" value="TreeGrafter"/>
</dbReference>
<dbReference type="InterPro" id="IPR049730">
    <property type="entry name" value="SNF2/RAD54-like_C"/>
</dbReference>
<feature type="compositionally biased region" description="Basic and acidic residues" evidence="4">
    <location>
        <begin position="106"/>
        <end position="117"/>
    </location>
</feature>
<evidence type="ECO:0000313" key="7">
    <source>
        <dbReference type="EMBL" id="KAJ4495190.1"/>
    </source>
</evidence>